<evidence type="ECO:0000313" key="3">
    <source>
        <dbReference type="Proteomes" id="UP000564378"/>
    </source>
</evidence>
<accession>A0A842HXN8</accession>
<dbReference type="AlphaFoldDB" id="A0A842HXN8"/>
<dbReference type="Proteomes" id="UP000564378">
    <property type="component" value="Unassembled WGS sequence"/>
</dbReference>
<feature type="transmembrane region" description="Helical" evidence="1">
    <location>
        <begin position="87"/>
        <end position="109"/>
    </location>
</feature>
<name>A0A842HXN8_9SPHN</name>
<evidence type="ECO:0000313" key="2">
    <source>
        <dbReference type="EMBL" id="MBC2777712.1"/>
    </source>
</evidence>
<proteinExistence type="predicted"/>
<protein>
    <submittedName>
        <fullName evidence="2">Uncharacterized protein</fullName>
    </submittedName>
</protein>
<dbReference type="RefSeq" id="WP_185800904.1">
    <property type="nucleotide sequence ID" value="NZ_JACJVJ010000001.1"/>
</dbReference>
<keyword evidence="3" id="KW-1185">Reference proteome</keyword>
<sequence>MAEQGGSDEYKGYDDFDPEWDIESGGRPGLAAAICAILVLTSTCTFDAGDLANQQMPIAYMAGRTIGFGAVAWGIAYAITIRKASRGWIFGSLAIVIGASLIALLGHLVEAGSLTPDHRVALEGVAESMEAIQEGAISGDLPTDRSVPGLTRLFNAYLNSEMSDANRFHAEAEEAGLVALLNFENLTPDNEIFGKCDAMAALADRASYYGGRAGVHRRAAQHFGLGLVREGALSRRDLDQFVAALRSGSAQFERVWELNSRICESAAAACHVLARGRWEYEDRMPYFTSDADLEEYNRHIGTAQGYQIELQRIGQESADSMREIARTP</sequence>
<comment type="caution">
    <text evidence="2">The sequence shown here is derived from an EMBL/GenBank/DDBJ whole genome shotgun (WGS) entry which is preliminary data.</text>
</comment>
<organism evidence="2 3">
    <name type="scientific">Parasphingopyxis marina</name>
    <dbReference type="NCBI Taxonomy" id="2761622"/>
    <lineage>
        <taxon>Bacteria</taxon>
        <taxon>Pseudomonadati</taxon>
        <taxon>Pseudomonadota</taxon>
        <taxon>Alphaproteobacteria</taxon>
        <taxon>Sphingomonadales</taxon>
        <taxon>Sphingomonadaceae</taxon>
        <taxon>Parasphingopyxis</taxon>
    </lineage>
</organism>
<feature type="transmembrane region" description="Helical" evidence="1">
    <location>
        <begin position="61"/>
        <end position="81"/>
    </location>
</feature>
<reference evidence="2 3" key="1">
    <citation type="submission" date="2020-08" db="EMBL/GenBank/DDBJ databases">
        <title>Draft genome sequence of Parasphingopyxis sp. GrpM-11.</title>
        <authorList>
            <person name="Oh J."/>
            <person name="Roh D.-H."/>
        </authorList>
    </citation>
    <scope>NUCLEOTIDE SEQUENCE [LARGE SCALE GENOMIC DNA]</scope>
    <source>
        <strain evidence="2 3">GrpM-11</strain>
    </source>
</reference>
<keyword evidence="1" id="KW-0472">Membrane</keyword>
<gene>
    <name evidence="2" type="ORF">H6P80_08765</name>
</gene>
<dbReference type="EMBL" id="JACJVJ010000001">
    <property type="protein sequence ID" value="MBC2777712.1"/>
    <property type="molecule type" value="Genomic_DNA"/>
</dbReference>
<keyword evidence="1" id="KW-0812">Transmembrane</keyword>
<evidence type="ECO:0000256" key="1">
    <source>
        <dbReference type="SAM" id="Phobius"/>
    </source>
</evidence>
<keyword evidence="1" id="KW-1133">Transmembrane helix</keyword>